<dbReference type="SUPFAM" id="SSF52402">
    <property type="entry name" value="Adenine nucleotide alpha hydrolases-like"/>
    <property type="match status" value="1"/>
</dbReference>
<comment type="similarity">
    <text evidence="1">Belongs to the universal stress protein A family.</text>
</comment>
<evidence type="ECO:0000256" key="1">
    <source>
        <dbReference type="ARBA" id="ARBA00008791"/>
    </source>
</evidence>
<organism evidence="3 4">
    <name type="scientific">Roseinatronobacter ekhonensis</name>
    <dbReference type="NCBI Taxonomy" id="254356"/>
    <lineage>
        <taxon>Bacteria</taxon>
        <taxon>Pseudomonadati</taxon>
        <taxon>Pseudomonadota</taxon>
        <taxon>Alphaproteobacteria</taxon>
        <taxon>Rhodobacterales</taxon>
        <taxon>Paracoccaceae</taxon>
        <taxon>Roseinatronobacter</taxon>
    </lineage>
</organism>
<proteinExistence type="inferred from homology"/>
<evidence type="ECO:0000313" key="3">
    <source>
        <dbReference type="EMBL" id="SUZ30801.1"/>
    </source>
</evidence>
<sequence length="137" mass="14429">MYSHLLVTVAYEGQHDAAPSLEIAGALAAEGAKVTLLHVMEPAPVFALDYLPDNWREDMHAAIKADLGTLAAQFEHGSAVVVEGDPASEVLEFAQTHGVDCIVVASHRPGTHSLMLGSTANKIVARAPCAVHVARRG</sequence>
<dbReference type="RefSeq" id="WP_121093096.1">
    <property type="nucleotide sequence ID" value="NZ_UIHC01000003.1"/>
</dbReference>
<evidence type="ECO:0000313" key="4">
    <source>
        <dbReference type="Proteomes" id="UP000272908"/>
    </source>
</evidence>
<dbReference type="PANTHER" id="PTHR46268:SF6">
    <property type="entry name" value="UNIVERSAL STRESS PROTEIN UP12"/>
    <property type="match status" value="1"/>
</dbReference>
<gene>
    <name evidence="3" type="primary">uspF_2</name>
    <name evidence="3" type="ORF">ROE7235_00528</name>
</gene>
<dbReference type="AlphaFoldDB" id="A0A3B0M3S4"/>
<dbReference type="InterPro" id="IPR006016">
    <property type="entry name" value="UspA"/>
</dbReference>
<feature type="domain" description="UspA" evidence="2">
    <location>
        <begin position="7"/>
        <end position="135"/>
    </location>
</feature>
<reference evidence="4" key="1">
    <citation type="submission" date="2018-08" db="EMBL/GenBank/DDBJ databases">
        <authorList>
            <person name="Rodrigo-Torres L."/>
            <person name="Arahal R. D."/>
            <person name="Lucena T."/>
        </authorList>
    </citation>
    <scope>NUCLEOTIDE SEQUENCE [LARGE SCALE GENOMIC DNA]</scope>
    <source>
        <strain evidence="4">CECT 7235</strain>
    </source>
</reference>
<protein>
    <submittedName>
        <fullName evidence="3">Universal stress protein F</fullName>
    </submittedName>
</protein>
<dbReference type="PRINTS" id="PR01438">
    <property type="entry name" value="UNVRSLSTRESS"/>
</dbReference>
<dbReference type="Pfam" id="PF00582">
    <property type="entry name" value="Usp"/>
    <property type="match status" value="1"/>
</dbReference>
<dbReference type="InterPro" id="IPR006015">
    <property type="entry name" value="Universal_stress_UspA"/>
</dbReference>
<keyword evidence="4" id="KW-1185">Reference proteome</keyword>
<dbReference type="InterPro" id="IPR014729">
    <property type="entry name" value="Rossmann-like_a/b/a_fold"/>
</dbReference>
<dbReference type="CDD" id="cd00293">
    <property type="entry name" value="USP-like"/>
    <property type="match status" value="1"/>
</dbReference>
<dbReference type="Gene3D" id="3.40.50.620">
    <property type="entry name" value="HUPs"/>
    <property type="match status" value="1"/>
</dbReference>
<dbReference type="EMBL" id="UIHC01000003">
    <property type="protein sequence ID" value="SUZ30801.1"/>
    <property type="molecule type" value="Genomic_DNA"/>
</dbReference>
<dbReference type="OrthoDB" id="9792500at2"/>
<accession>A0A3B0M3S4</accession>
<evidence type="ECO:0000259" key="2">
    <source>
        <dbReference type="Pfam" id="PF00582"/>
    </source>
</evidence>
<dbReference type="PANTHER" id="PTHR46268">
    <property type="entry name" value="STRESS RESPONSE PROTEIN NHAX"/>
    <property type="match status" value="1"/>
</dbReference>
<name>A0A3B0M3S4_9RHOB</name>
<dbReference type="Proteomes" id="UP000272908">
    <property type="component" value="Unassembled WGS sequence"/>
</dbReference>